<comment type="caution">
    <text evidence="4">The sequence shown here is derived from an EMBL/GenBank/DDBJ whole genome shotgun (WGS) entry which is preliminary data.</text>
</comment>
<keyword evidence="2" id="KW-0472">Membrane</keyword>
<organism evidence="4 5">
    <name type="scientific">Aspergillus cavernicola</name>
    <dbReference type="NCBI Taxonomy" id="176166"/>
    <lineage>
        <taxon>Eukaryota</taxon>
        <taxon>Fungi</taxon>
        <taxon>Dikarya</taxon>
        <taxon>Ascomycota</taxon>
        <taxon>Pezizomycotina</taxon>
        <taxon>Eurotiomycetes</taxon>
        <taxon>Eurotiomycetidae</taxon>
        <taxon>Eurotiales</taxon>
        <taxon>Aspergillaceae</taxon>
        <taxon>Aspergillus</taxon>
        <taxon>Aspergillus subgen. Nidulantes</taxon>
    </lineage>
</organism>
<feature type="region of interest" description="Disordered" evidence="1">
    <location>
        <begin position="157"/>
        <end position="209"/>
    </location>
</feature>
<evidence type="ECO:0000256" key="3">
    <source>
        <dbReference type="SAM" id="SignalP"/>
    </source>
</evidence>
<evidence type="ECO:0000313" key="5">
    <source>
        <dbReference type="Proteomes" id="UP001610335"/>
    </source>
</evidence>
<sequence length="296" mass="31190">MFLPRLIIHSALLSTSLAASCYFSDGSYGSSEQQPCFPDQEVSACCGLAKATGDENDYCLTSGICLGQVAGYTGFMMLNSCTDSSWESDDCPNICPRSTRASHGIHILPCLETDSSHWCCSVDGSDCCDDAFEFDIGTLMFPDGGSNGNWTNPTSVVNPPTSTNAGSIESISTNSDQPTTTVTITARPTADSDTASDSASPSETTCDNGTCPDSKTAVVGVGVGLGAALVVCLLSSAGALWFQRRVFKKRLEDTRASFLAAGYMPAPHAQAELFAPHARPSIAELPLNKPRTVFEM</sequence>
<feature type="compositionally biased region" description="Polar residues" evidence="1">
    <location>
        <begin position="157"/>
        <end position="177"/>
    </location>
</feature>
<keyword evidence="2" id="KW-0812">Transmembrane</keyword>
<evidence type="ECO:0000256" key="1">
    <source>
        <dbReference type="SAM" id="MobiDB-lite"/>
    </source>
</evidence>
<keyword evidence="3" id="KW-0732">Signal</keyword>
<accession>A0ABR4ITL8</accession>
<evidence type="ECO:0000256" key="2">
    <source>
        <dbReference type="SAM" id="Phobius"/>
    </source>
</evidence>
<feature type="transmembrane region" description="Helical" evidence="2">
    <location>
        <begin position="217"/>
        <end position="242"/>
    </location>
</feature>
<protein>
    <recommendedName>
        <fullName evidence="6">Mid2 domain-containing protein</fullName>
    </recommendedName>
</protein>
<proteinExistence type="predicted"/>
<keyword evidence="5" id="KW-1185">Reference proteome</keyword>
<dbReference type="Proteomes" id="UP001610335">
    <property type="component" value="Unassembled WGS sequence"/>
</dbReference>
<keyword evidence="2" id="KW-1133">Transmembrane helix</keyword>
<name>A0ABR4ITL8_9EURO</name>
<feature type="compositionally biased region" description="Low complexity" evidence="1">
    <location>
        <begin position="178"/>
        <end position="205"/>
    </location>
</feature>
<evidence type="ECO:0000313" key="4">
    <source>
        <dbReference type="EMBL" id="KAL2831111.1"/>
    </source>
</evidence>
<gene>
    <name evidence="4" type="ORF">BDW59DRAFT_140415</name>
</gene>
<reference evidence="4 5" key="1">
    <citation type="submission" date="2024-07" db="EMBL/GenBank/DDBJ databases">
        <title>Section-level genome sequencing and comparative genomics of Aspergillus sections Usti and Cavernicolus.</title>
        <authorList>
            <consortium name="Lawrence Berkeley National Laboratory"/>
            <person name="Nybo J.L."/>
            <person name="Vesth T.C."/>
            <person name="Theobald S."/>
            <person name="Frisvad J.C."/>
            <person name="Larsen T.O."/>
            <person name="Kjaerboelling I."/>
            <person name="Rothschild-Mancinelli K."/>
            <person name="Lyhne E.K."/>
            <person name="Kogle M.E."/>
            <person name="Barry K."/>
            <person name="Clum A."/>
            <person name="Na H."/>
            <person name="Ledsgaard L."/>
            <person name="Lin J."/>
            <person name="Lipzen A."/>
            <person name="Kuo A."/>
            <person name="Riley R."/>
            <person name="Mondo S."/>
            <person name="LaButti K."/>
            <person name="Haridas S."/>
            <person name="Pangalinan J."/>
            <person name="Salamov A.A."/>
            <person name="Simmons B.A."/>
            <person name="Magnuson J.K."/>
            <person name="Chen J."/>
            <person name="Drula E."/>
            <person name="Henrissat B."/>
            <person name="Wiebenga A."/>
            <person name="Lubbers R.J."/>
            <person name="Gomes A.C."/>
            <person name="Makela M.R."/>
            <person name="Stajich J."/>
            <person name="Grigoriev I.V."/>
            <person name="Mortensen U.H."/>
            <person name="De vries R.P."/>
            <person name="Baker S.E."/>
            <person name="Andersen M.R."/>
        </authorList>
    </citation>
    <scope>NUCLEOTIDE SEQUENCE [LARGE SCALE GENOMIC DNA]</scope>
    <source>
        <strain evidence="4 5">CBS 600.67</strain>
    </source>
</reference>
<dbReference type="EMBL" id="JBFXLS010000010">
    <property type="protein sequence ID" value="KAL2831111.1"/>
    <property type="molecule type" value="Genomic_DNA"/>
</dbReference>
<feature type="signal peptide" evidence="3">
    <location>
        <begin position="1"/>
        <end position="18"/>
    </location>
</feature>
<dbReference type="PROSITE" id="PS51257">
    <property type="entry name" value="PROKAR_LIPOPROTEIN"/>
    <property type="match status" value="1"/>
</dbReference>
<feature type="chain" id="PRO_5047129407" description="Mid2 domain-containing protein" evidence="3">
    <location>
        <begin position="19"/>
        <end position="296"/>
    </location>
</feature>
<evidence type="ECO:0008006" key="6">
    <source>
        <dbReference type="Google" id="ProtNLM"/>
    </source>
</evidence>